<feature type="binding site" evidence="9">
    <location>
        <position position="180"/>
    </location>
    <ligand>
        <name>Zn(2+)</name>
        <dbReference type="ChEBI" id="CHEBI:29105"/>
        <label>2</label>
    </ligand>
</feature>
<dbReference type="InterPro" id="IPR018246">
    <property type="entry name" value="AP_endonuc_F2_Zn_BS"/>
</dbReference>
<dbReference type="Gene3D" id="3.20.20.150">
    <property type="entry name" value="Divalent-metal-dependent TIM barrel enzymes"/>
    <property type="match status" value="1"/>
</dbReference>
<keyword evidence="7 9" id="KW-0862">Zinc</keyword>
<evidence type="ECO:0000256" key="7">
    <source>
        <dbReference type="ARBA" id="ARBA00022833"/>
    </source>
</evidence>
<evidence type="ECO:0000256" key="5">
    <source>
        <dbReference type="ARBA" id="ARBA00022763"/>
    </source>
</evidence>
<evidence type="ECO:0000313" key="12">
    <source>
        <dbReference type="Proteomes" id="UP000198771"/>
    </source>
</evidence>
<feature type="binding site" evidence="9">
    <location>
        <position position="146"/>
    </location>
    <ligand>
        <name>Zn(2+)</name>
        <dbReference type="ChEBI" id="CHEBI:29105"/>
        <label>1</label>
    </ligand>
</feature>
<dbReference type="InterPro" id="IPR013022">
    <property type="entry name" value="Xyl_isomerase-like_TIM-brl"/>
</dbReference>
<dbReference type="AlphaFoldDB" id="A0A1G6DH99"/>
<dbReference type="GO" id="GO:0003677">
    <property type="term" value="F:DNA binding"/>
    <property type="evidence" value="ECO:0007669"/>
    <property type="project" value="InterPro"/>
</dbReference>
<evidence type="ECO:0000256" key="8">
    <source>
        <dbReference type="ARBA" id="ARBA00023204"/>
    </source>
</evidence>
<dbReference type="RefSeq" id="WP_092121270.1">
    <property type="nucleotide sequence ID" value="NZ_FMXO01000012.1"/>
</dbReference>
<keyword evidence="3 9" id="KW-0479">Metal-binding</keyword>
<evidence type="ECO:0000256" key="2">
    <source>
        <dbReference type="ARBA" id="ARBA00022722"/>
    </source>
</evidence>
<name>A0A1G6DH99_9BACT</name>
<keyword evidence="6 9" id="KW-0378">Hydrolase</keyword>
<evidence type="ECO:0000256" key="1">
    <source>
        <dbReference type="ARBA" id="ARBA00005340"/>
    </source>
</evidence>
<evidence type="ECO:0000313" key="11">
    <source>
        <dbReference type="EMBL" id="SDB44534.1"/>
    </source>
</evidence>
<dbReference type="OrthoDB" id="9805666at2"/>
<dbReference type="SMART" id="SM00518">
    <property type="entry name" value="AP2Ec"/>
    <property type="match status" value="1"/>
</dbReference>
<feature type="binding site" evidence="9">
    <location>
        <position position="262"/>
    </location>
    <ligand>
        <name>Zn(2+)</name>
        <dbReference type="ChEBI" id="CHEBI:29105"/>
        <label>2</label>
    </ligand>
</feature>
<comment type="similarity">
    <text evidence="1 9">Belongs to the AP endonuclease 2 family.</text>
</comment>
<keyword evidence="4 9" id="KW-0255">Endonuclease</keyword>
<dbReference type="PANTHER" id="PTHR21445:SF0">
    <property type="entry name" value="APURINIC-APYRIMIDINIC ENDONUCLEASE"/>
    <property type="match status" value="1"/>
</dbReference>
<dbReference type="EC" id="3.1.21.2" evidence="9"/>
<keyword evidence="5 9" id="KW-0227">DNA damage</keyword>
<proteinExistence type="inferred from homology"/>
<dbReference type="CDD" id="cd00019">
    <property type="entry name" value="AP2Ec"/>
    <property type="match status" value="1"/>
</dbReference>
<dbReference type="GO" id="GO:0008833">
    <property type="term" value="F:deoxyribonuclease IV (phage-T4-induced) activity"/>
    <property type="evidence" value="ECO:0007669"/>
    <property type="project" value="UniProtKB-UniRule"/>
</dbReference>
<dbReference type="PANTHER" id="PTHR21445">
    <property type="entry name" value="ENDONUCLEASE IV ENDODEOXYRIBONUCLEASE IV"/>
    <property type="match status" value="1"/>
</dbReference>
<protein>
    <recommendedName>
        <fullName evidence="9">Probable endonuclease 4</fullName>
        <ecNumber evidence="9">3.1.21.2</ecNumber>
    </recommendedName>
    <alternativeName>
        <fullName evidence="9">Endodeoxyribonuclease IV</fullName>
    </alternativeName>
    <alternativeName>
        <fullName evidence="9">Endonuclease IV</fullName>
    </alternativeName>
</protein>
<dbReference type="Pfam" id="PF01261">
    <property type="entry name" value="AP_endonuc_2"/>
    <property type="match status" value="1"/>
</dbReference>
<evidence type="ECO:0000256" key="9">
    <source>
        <dbReference type="HAMAP-Rule" id="MF_00152"/>
    </source>
</evidence>
<dbReference type="GO" id="GO:0008081">
    <property type="term" value="F:phosphoric diester hydrolase activity"/>
    <property type="evidence" value="ECO:0007669"/>
    <property type="project" value="TreeGrafter"/>
</dbReference>
<evidence type="ECO:0000259" key="10">
    <source>
        <dbReference type="Pfam" id="PF01261"/>
    </source>
</evidence>
<comment type="catalytic activity">
    <reaction evidence="9">
        <text>Endonucleolytic cleavage to 5'-phosphooligonucleotide end-products.</text>
        <dbReference type="EC" id="3.1.21.2"/>
    </reaction>
</comment>
<accession>A0A1G6DH99</accession>
<dbReference type="SUPFAM" id="SSF51658">
    <property type="entry name" value="Xylose isomerase-like"/>
    <property type="match status" value="1"/>
</dbReference>
<evidence type="ECO:0000256" key="4">
    <source>
        <dbReference type="ARBA" id="ARBA00022759"/>
    </source>
</evidence>
<dbReference type="HAMAP" id="MF_00152">
    <property type="entry name" value="Nfo"/>
    <property type="match status" value="1"/>
</dbReference>
<dbReference type="Proteomes" id="UP000198771">
    <property type="component" value="Unassembled WGS sequence"/>
</dbReference>
<dbReference type="FunFam" id="3.20.20.150:FF:000001">
    <property type="entry name" value="Probable endonuclease 4"/>
    <property type="match status" value="1"/>
</dbReference>
<feature type="domain" description="Xylose isomerase-like TIM barrel" evidence="10">
    <location>
        <begin position="18"/>
        <end position="274"/>
    </location>
</feature>
<reference evidence="11 12" key="1">
    <citation type="submission" date="2016-10" db="EMBL/GenBank/DDBJ databases">
        <authorList>
            <person name="de Groot N.N."/>
        </authorList>
    </citation>
    <scope>NUCLEOTIDE SEQUENCE [LARGE SCALE GENOMIC DNA]</scope>
    <source>
        <strain evidence="11 12">ASO4-2</strain>
    </source>
</reference>
<sequence>MPFLGAHMPTSGGLHLVFDRIAAVGGEALQLFTRNQRQWAGTSITDAEAEAFAAGWKRWGREHIFAHASYLINLASPDETLWRKSASALAREFIRCARLNIPWVVLHPGSHKGAGRNDGCIRAAACLDMAFEEAGDQAGDVGLLLENTSGTGTALGADPEDLAEMISASEHALRLGICWDTCHGFAAGHDPRHQDSWAEVTSRLDRTVGLSRLQLLHLNDSKTPLGSRRDRHEHIGLGEIGFAGFSTILNDPPLAHLPMVLETPKGSDLAEDIENLNVLRGLLKAVPEENL</sequence>
<dbReference type="EMBL" id="FMXO01000012">
    <property type="protein sequence ID" value="SDB44534.1"/>
    <property type="molecule type" value="Genomic_DNA"/>
</dbReference>
<comment type="function">
    <text evidence="9">Endonuclease IV plays a role in DNA repair. It cleaves phosphodiester bonds at apurinic or apyrimidinic (AP) sites, generating a 3'-hydroxyl group and a 5'-terminal sugar phosphate.</text>
</comment>
<gene>
    <name evidence="9" type="primary">nfo</name>
    <name evidence="11" type="ORF">SAMN05660653_02137</name>
</gene>
<dbReference type="PROSITE" id="PS00729">
    <property type="entry name" value="AP_NUCLEASE_F2_1"/>
    <property type="match status" value="1"/>
</dbReference>
<keyword evidence="2 9" id="KW-0540">Nuclease</keyword>
<dbReference type="GO" id="GO:0006284">
    <property type="term" value="P:base-excision repair"/>
    <property type="evidence" value="ECO:0007669"/>
    <property type="project" value="TreeGrafter"/>
</dbReference>
<dbReference type="InterPro" id="IPR001719">
    <property type="entry name" value="AP_endonuc_2"/>
</dbReference>
<organism evidence="11 12">
    <name type="scientific">Desulfonatronum thiosulfatophilum</name>
    <dbReference type="NCBI Taxonomy" id="617002"/>
    <lineage>
        <taxon>Bacteria</taxon>
        <taxon>Pseudomonadati</taxon>
        <taxon>Thermodesulfobacteriota</taxon>
        <taxon>Desulfovibrionia</taxon>
        <taxon>Desulfovibrionales</taxon>
        <taxon>Desulfonatronaceae</taxon>
        <taxon>Desulfonatronum</taxon>
    </lineage>
</organism>
<dbReference type="InterPro" id="IPR036237">
    <property type="entry name" value="Xyl_isomerase-like_sf"/>
</dbReference>
<evidence type="ECO:0000256" key="6">
    <source>
        <dbReference type="ARBA" id="ARBA00022801"/>
    </source>
</evidence>
<feature type="binding site" evidence="9">
    <location>
        <position position="67"/>
    </location>
    <ligand>
        <name>Zn(2+)</name>
        <dbReference type="ChEBI" id="CHEBI:29105"/>
        <label>1</label>
    </ligand>
</feature>
<comment type="cofactor">
    <cofactor evidence="9">
        <name>Zn(2+)</name>
        <dbReference type="ChEBI" id="CHEBI:29105"/>
    </cofactor>
    <text evidence="9">Binds 3 Zn(2+) ions.</text>
</comment>
<dbReference type="GO" id="GO:0008270">
    <property type="term" value="F:zinc ion binding"/>
    <property type="evidence" value="ECO:0007669"/>
    <property type="project" value="UniProtKB-UniRule"/>
</dbReference>
<evidence type="ECO:0000256" key="3">
    <source>
        <dbReference type="ARBA" id="ARBA00022723"/>
    </source>
</evidence>
<feature type="binding site" evidence="9">
    <location>
        <position position="230"/>
    </location>
    <ligand>
        <name>Zn(2+)</name>
        <dbReference type="ChEBI" id="CHEBI:29105"/>
        <label>3</label>
    </ligand>
</feature>
<dbReference type="NCBIfam" id="TIGR00587">
    <property type="entry name" value="nfo"/>
    <property type="match status" value="1"/>
</dbReference>
<dbReference type="GO" id="GO:0003906">
    <property type="term" value="F:DNA-(apurinic or apyrimidinic site) endonuclease activity"/>
    <property type="evidence" value="ECO:0007669"/>
    <property type="project" value="TreeGrafter"/>
</dbReference>
<dbReference type="PROSITE" id="PS51432">
    <property type="entry name" value="AP_NUCLEASE_F2_4"/>
    <property type="match status" value="1"/>
</dbReference>
<feature type="binding site" evidence="9">
    <location>
        <position position="107"/>
    </location>
    <ligand>
        <name>Zn(2+)</name>
        <dbReference type="ChEBI" id="CHEBI:29105"/>
        <label>1</label>
    </ligand>
</feature>
<feature type="binding site" evidence="9">
    <location>
        <position position="217"/>
    </location>
    <ligand>
        <name>Zn(2+)</name>
        <dbReference type="ChEBI" id="CHEBI:29105"/>
        <label>2</label>
    </ligand>
</feature>
<feature type="binding site" evidence="9">
    <location>
        <position position="232"/>
    </location>
    <ligand>
        <name>Zn(2+)</name>
        <dbReference type="ChEBI" id="CHEBI:29105"/>
        <label>3</label>
    </ligand>
</feature>
<feature type="binding site" evidence="9">
    <location>
        <position position="146"/>
    </location>
    <ligand>
        <name>Zn(2+)</name>
        <dbReference type="ChEBI" id="CHEBI:29105"/>
        <label>2</label>
    </ligand>
</feature>
<feature type="binding site" evidence="9">
    <location>
        <position position="183"/>
    </location>
    <ligand>
        <name>Zn(2+)</name>
        <dbReference type="ChEBI" id="CHEBI:29105"/>
        <label>3</label>
    </ligand>
</feature>
<keyword evidence="8 9" id="KW-0234">DNA repair</keyword>
<dbReference type="PROSITE" id="PS00731">
    <property type="entry name" value="AP_NUCLEASE_F2_3"/>
    <property type="match status" value="1"/>
</dbReference>
<keyword evidence="12" id="KW-1185">Reference proteome</keyword>
<dbReference type="STRING" id="617002.SAMN05660653_02137"/>